<sequence length="145" mass="16787">MVEAVFGEKLADQTYIDRKGVYAIIMNEKNEVATVKLPHGYFLPGGGLEGEESKEACLRRECLEELGWEIEINEYVCQAANYHFSIYRDKYLYSTGYFYLASKVDEVTEPIEQDHELVWLPLEDCISELFLDHQAYAIEKVSQML</sequence>
<reference evidence="2 3" key="1">
    <citation type="journal article" date="2019" name="Nat. Med.">
        <title>A library of human gut bacterial isolates paired with longitudinal multiomics data enables mechanistic microbiome research.</title>
        <authorList>
            <person name="Poyet M."/>
            <person name="Groussin M."/>
            <person name="Gibbons S.M."/>
            <person name="Avila-Pacheco J."/>
            <person name="Jiang X."/>
            <person name="Kearney S.M."/>
            <person name="Perrotta A.R."/>
            <person name="Berdy B."/>
            <person name="Zhao S."/>
            <person name="Lieberman T.D."/>
            <person name="Swanson P.K."/>
            <person name="Smith M."/>
            <person name="Roesemann S."/>
            <person name="Alexander J.E."/>
            <person name="Rich S.A."/>
            <person name="Livny J."/>
            <person name="Vlamakis H."/>
            <person name="Clish C."/>
            <person name="Bullock K."/>
            <person name="Deik A."/>
            <person name="Scott J."/>
            <person name="Pierce K.A."/>
            <person name="Xavier R.J."/>
            <person name="Alm E.J."/>
        </authorList>
    </citation>
    <scope>NUCLEOTIDE SEQUENCE [LARGE SCALE GENOMIC DNA]</scope>
    <source>
        <strain evidence="2 3">BIOML-A198</strain>
    </source>
</reference>
<evidence type="ECO:0000256" key="1">
    <source>
        <dbReference type="ARBA" id="ARBA00022801"/>
    </source>
</evidence>
<dbReference type="Pfam" id="PF00293">
    <property type="entry name" value="NUDIX"/>
    <property type="match status" value="1"/>
</dbReference>
<dbReference type="GO" id="GO:0006167">
    <property type="term" value="P:AMP biosynthetic process"/>
    <property type="evidence" value="ECO:0007669"/>
    <property type="project" value="TreeGrafter"/>
</dbReference>
<dbReference type="GO" id="GO:0006754">
    <property type="term" value="P:ATP biosynthetic process"/>
    <property type="evidence" value="ECO:0007669"/>
    <property type="project" value="TreeGrafter"/>
</dbReference>
<dbReference type="CDD" id="cd04684">
    <property type="entry name" value="NUDIX_Hydrolase"/>
    <property type="match status" value="1"/>
</dbReference>
<dbReference type="RefSeq" id="WP_006784344.1">
    <property type="nucleotide sequence ID" value="NZ_CAJJOK010000008.1"/>
</dbReference>
<comment type="caution">
    <text evidence="2">The sequence shown here is derived from an EMBL/GenBank/DDBJ whole genome shotgun (WGS) entry which is preliminary data.</text>
</comment>
<protein>
    <submittedName>
        <fullName evidence="2">NUDIX domain-containing protein</fullName>
    </submittedName>
</protein>
<dbReference type="PROSITE" id="PS51462">
    <property type="entry name" value="NUDIX"/>
    <property type="match status" value="1"/>
</dbReference>
<dbReference type="Proteomes" id="UP000487649">
    <property type="component" value="Unassembled WGS sequence"/>
</dbReference>
<name>A0A173TRZ1_9FIRM</name>
<dbReference type="Gene3D" id="3.90.79.10">
    <property type="entry name" value="Nucleoside Triphosphate Pyrophosphohydrolase"/>
    <property type="match status" value="1"/>
</dbReference>
<gene>
    <name evidence="2" type="ORF">GMA92_08000</name>
</gene>
<dbReference type="InterPro" id="IPR000086">
    <property type="entry name" value="NUDIX_hydrolase_dom"/>
</dbReference>
<keyword evidence="1" id="KW-0378">Hydrolase</keyword>
<accession>A0A173TRZ1</accession>
<organism evidence="2 3">
    <name type="scientific">Turicibacter sanguinis</name>
    <dbReference type="NCBI Taxonomy" id="154288"/>
    <lineage>
        <taxon>Bacteria</taxon>
        <taxon>Bacillati</taxon>
        <taxon>Bacillota</taxon>
        <taxon>Erysipelotrichia</taxon>
        <taxon>Erysipelotrichales</taxon>
        <taxon>Turicibacteraceae</taxon>
        <taxon>Turicibacter</taxon>
    </lineage>
</organism>
<dbReference type="InterPro" id="IPR015797">
    <property type="entry name" value="NUDIX_hydrolase-like_dom_sf"/>
</dbReference>
<proteinExistence type="predicted"/>
<dbReference type="AlphaFoldDB" id="A0A173TRZ1"/>
<dbReference type="OrthoDB" id="9786032at2"/>
<evidence type="ECO:0000313" key="2">
    <source>
        <dbReference type="EMBL" id="MTK21360.1"/>
    </source>
</evidence>
<dbReference type="GO" id="GO:0004081">
    <property type="term" value="F:bis(5'-nucleosyl)-tetraphosphatase (asymmetrical) activity"/>
    <property type="evidence" value="ECO:0007669"/>
    <property type="project" value="TreeGrafter"/>
</dbReference>
<evidence type="ECO:0000313" key="3">
    <source>
        <dbReference type="Proteomes" id="UP000487649"/>
    </source>
</evidence>
<dbReference type="PANTHER" id="PTHR21340:SF0">
    <property type="entry name" value="BIS(5'-NUCLEOSYL)-TETRAPHOSPHATASE [ASYMMETRICAL]"/>
    <property type="match status" value="1"/>
</dbReference>
<dbReference type="SUPFAM" id="SSF55811">
    <property type="entry name" value="Nudix"/>
    <property type="match status" value="1"/>
</dbReference>
<dbReference type="PANTHER" id="PTHR21340">
    <property type="entry name" value="DIADENOSINE 5,5-P1,P4-TETRAPHOSPHATE PYROPHOSPHOHYDROLASE MUTT"/>
    <property type="match status" value="1"/>
</dbReference>
<dbReference type="EMBL" id="WMQE01000015">
    <property type="protein sequence ID" value="MTK21360.1"/>
    <property type="molecule type" value="Genomic_DNA"/>
</dbReference>
<dbReference type="GeneID" id="60058995"/>
<dbReference type="InterPro" id="IPR051325">
    <property type="entry name" value="Nudix_hydrolase_domain"/>
</dbReference>